<dbReference type="GO" id="GO:1904680">
    <property type="term" value="F:peptide transmembrane transporter activity"/>
    <property type="evidence" value="ECO:0007669"/>
    <property type="project" value="TreeGrafter"/>
</dbReference>
<evidence type="ECO:0000313" key="5">
    <source>
        <dbReference type="EMBL" id="SLM19009.1"/>
    </source>
</evidence>
<organism evidence="5">
    <name type="scientific">uncultured spirochete</name>
    <dbReference type="NCBI Taxonomy" id="156406"/>
    <lineage>
        <taxon>Bacteria</taxon>
        <taxon>Pseudomonadati</taxon>
        <taxon>Spirochaetota</taxon>
        <taxon>Spirochaetia</taxon>
        <taxon>Spirochaetales</taxon>
        <taxon>environmental samples</taxon>
    </lineage>
</organism>
<dbReference type="PROSITE" id="PS51257">
    <property type="entry name" value="PROKAR_LIPOPROTEIN"/>
    <property type="match status" value="1"/>
</dbReference>
<gene>
    <name evidence="5" type="ORF">SPIRO4BDMA_50524</name>
</gene>
<dbReference type="GO" id="GO:0030288">
    <property type="term" value="C:outer membrane-bounded periplasmic space"/>
    <property type="evidence" value="ECO:0007669"/>
    <property type="project" value="UniProtKB-ARBA"/>
</dbReference>
<dbReference type="PANTHER" id="PTHR30290">
    <property type="entry name" value="PERIPLASMIC BINDING COMPONENT OF ABC TRANSPORTER"/>
    <property type="match status" value="1"/>
</dbReference>
<feature type="domain" description="Solute-binding protein family 5" evidence="4">
    <location>
        <begin position="74"/>
        <end position="423"/>
    </location>
</feature>
<dbReference type="SUPFAM" id="SSF53850">
    <property type="entry name" value="Periplasmic binding protein-like II"/>
    <property type="match status" value="1"/>
</dbReference>
<protein>
    <submittedName>
        <fullName evidence="5">ABC-type dipeptide transport system, periplasmic component</fullName>
    </submittedName>
</protein>
<dbReference type="AlphaFoldDB" id="A0A3P3XSE3"/>
<dbReference type="EMBL" id="FWDO01000005">
    <property type="protein sequence ID" value="SLM19009.1"/>
    <property type="molecule type" value="Genomic_DNA"/>
</dbReference>
<evidence type="ECO:0000256" key="3">
    <source>
        <dbReference type="ARBA" id="ARBA00022729"/>
    </source>
</evidence>
<dbReference type="Gene3D" id="3.10.105.10">
    <property type="entry name" value="Dipeptide-binding Protein, Domain 3"/>
    <property type="match status" value="1"/>
</dbReference>
<dbReference type="Pfam" id="PF00496">
    <property type="entry name" value="SBP_bac_5"/>
    <property type="match status" value="1"/>
</dbReference>
<name>A0A3P3XSE3_9SPIR</name>
<evidence type="ECO:0000259" key="4">
    <source>
        <dbReference type="Pfam" id="PF00496"/>
    </source>
</evidence>
<dbReference type="GO" id="GO:0015833">
    <property type="term" value="P:peptide transport"/>
    <property type="evidence" value="ECO:0007669"/>
    <property type="project" value="TreeGrafter"/>
</dbReference>
<dbReference type="InterPro" id="IPR023765">
    <property type="entry name" value="SBP_5_CS"/>
</dbReference>
<evidence type="ECO:0000256" key="1">
    <source>
        <dbReference type="ARBA" id="ARBA00005695"/>
    </source>
</evidence>
<dbReference type="Gene3D" id="3.90.76.10">
    <property type="entry name" value="Dipeptide-binding Protein, Domain 1"/>
    <property type="match status" value="1"/>
</dbReference>
<reference evidence="5" key="1">
    <citation type="submission" date="2017-02" db="EMBL/GenBank/DDBJ databases">
        <authorList>
            <person name="Regsiter A."/>
            <person name="William W."/>
        </authorList>
    </citation>
    <scope>NUCLEOTIDE SEQUENCE</scope>
    <source>
        <strain evidence="5">BdmA 4</strain>
    </source>
</reference>
<keyword evidence="2" id="KW-0813">Transport</keyword>
<dbReference type="CDD" id="cd08503">
    <property type="entry name" value="PBP2_NikA_DppA_OppA_like_17"/>
    <property type="match status" value="1"/>
</dbReference>
<dbReference type="InterPro" id="IPR039424">
    <property type="entry name" value="SBP_5"/>
</dbReference>
<dbReference type="PROSITE" id="PS01040">
    <property type="entry name" value="SBP_BACTERIAL_5"/>
    <property type="match status" value="1"/>
</dbReference>
<dbReference type="PANTHER" id="PTHR30290:SF9">
    <property type="entry name" value="OLIGOPEPTIDE-BINDING PROTEIN APPA"/>
    <property type="match status" value="1"/>
</dbReference>
<proteinExistence type="inferred from homology"/>
<dbReference type="Gene3D" id="3.40.190.10">
    <property type="entry name" value="Periplasmic binding protein-like II"/>
    <property type="match status" value="1"/>
</dbReference>
<comment type="similarity">
    <text evidence="1">Belongs to the bacterial solute-binding protein 5 family.</text>
</comment>
<dbReference type="InterPro" id="IPR030678">
    <property type="entry name" value="Peptide/Ni-bd"/>
</dbReference>
<dbReference type="InterPro" id="IPR000914">
    <property type="entry name" value="SBP_5_dom"/>
</dbReference>
<dbReference type="PIRSF" id="PIRSF002741">
    <property type="entry name" value="MppA"/>
    <property type="match status" value="1"/>
</dbReference>
<sequence>MKKKLYFFLAVGIVFLLAFSGCSGKDKQASQNKAIRIAEQVPNLITPGVWDGQAFSLDSSIYEYLVDIDTEGNLVPALATSWETPDGKVWTIKLREGVKFHDGSDFDSQDVKFTIMRTQDPTVGHLKAQDFSVVDSVETPDKHTVVINLKEVRPTFIYQMTDYNMAILSSSYDYAKSGETKPMGTGPFKLEKLIQKESAKLVRNKNYWDKDYPLADELLIYFVPDIDSSVEMLEAGKVDIVPQVTPLIKQRLEKADGFKVVSPYQEQRFLSMASDRTPFNDNRVRLALKYAMDPEILAKACQGTLNTDVFYNETPIMNSLAQYHMLPSRGRDIEKAKSLLAQAGYPNGLSVELYYASDHPYSPALAQTVKELAEPAGFNIQLKGYPRDVYLSQYWMNAPLSITGWGGRIDPSVLLNLAFTSQGPWNESHINDQEVDQIITKILKEVDDSTRQTLYDRLQEVFYERGTLINVQVPYLVAMKDTVEDYRQPITMLPQLKYAHLKDVK</sequence>
<keyword evidence="3" id="KW-0732">Signal</keyword>
<accession>A0A3P3XSE3</accession>
<dbReference type="GO" id="GO:0043190">
    <property type="term" value="C:ATP-binding cassette (ABC) transporter complex"/>
    <property type="evidence" value="ECO:0007669"/>
    <property type="project" value="InterPro"/>
</dbReference>
<evidence type="ECO:0000256" key="2">
    <source>
        <dbReference type="ARBA" id="ARBA00022448"/>
    </source>
</evidence>